<organism evidence="1 2">
    <name type="scientific">Neorhodopirellula pilleata</name>
    <dbReference type="NCBI Taxonomy" id="2714738"/>
    <lineage>
        <taxon>Bacteria</taxon>
        <taxon>Pseudomonadati</taxon>
        <taxon>Planctomycetota</taxon>
        <taxon>Planctomycetia</taxon>
        <taxon>Pirellulales</taxon>
        <taxon>Pirellulaceae</taxon>
        <taxon>Neorhodopirellula</taxon>
    </lineage>
</organism>
<accession>A0A5C6A157</accession>
<dbReference type="AlphaFoldDB" id="A0A5C6A157"/>
<dbReference type="OrthoDB" id="1492425at2"/>
<comment type="caution">
    <text evidence="1">The sequence shown here is derived from an EMBL/GenBank/DDBJ whole genome shotgun (WGS) entry which is preliminary data.</text>
</comment>
<evidence type="ECO:0000313" key="2">
    <source>
        <dbReference type="Proteomes" id="UP000316213"/>
    </source>
</evidence>
<sequence>MEIHNEPLPSLVYEDHASFEPEADSLYIGFEGIEERSGHFQNLVASSNSVKFLEVVREGETEFETRLVGTTGTTTHRLRSRKQLAELWTAHESASVYLDITGLRHHVWIPLLRSALSLSNPVHVIYVEPEQYRHSLTPTESQIFDLSERIEGIAPIPGFASLRRTTDEFIFLPLLGFEGTRLAYLLEQVQPLNDKIVPIVGVPGYLPEHPFNSFLGNRIALQETDAWQRVRYADANCPFSLFYLLEQIEREFRPEHSKIAVIGTKPHALGGALFVLGDPTRRELIYDHPVRKTERTSGVGRLLQYEVSEFMR</sequence>
<protein>
    <submittedName>
        <fullName evidence="1">Uncharacterized protein</fullName>
    </submittedName>
</protein>
<reference evidence="1 2" key="1">
    <citation type="submission" date="2019-02" db="EMBL/GenBank/DDBJ databases">
        <title>Deep-cultivation of Planctomycetes and their phenomic and genomic characterization uncovers novel biology.</title>
        <authorList>
            <person name="Wiegand S."/>
            <person name="Jogler M."/>
            <person name="Boedeker C."/>
            <person name="Pinto D."/>
            <person name="Vollmers J."/>
            <person name="Rivas-Marin E."/>
            <person name="Kohn T."/>
            <person name="Peeters S.H."/>
            <person name="Heuer A."/>
            <person name="Rast P."/>
            <person name="Oberbeckmann S."/>
            <person name="Bunk B."/>
            <person name="Jeske O."/>
            <person name="Meyerdierks A."/>
            <person name="Storesund J.E."/>
            <person name="Kallscheuer N."/>
            <person name="Luecker S."/>
            <person name="Lage O.M."/>
            <person name="Pohl T."/>
            <person name="Merkel B.J."/>
            <person name="Hornburger P."/>
            <person name="Mueller R.-W."/>
            <person name="Bruemmer F."/>
            <person name="Labrenz M."/>
            <person name="Spormann A.M."/>
            <person name="Op Den Camp H."/>
            <person name="Overmann J."/>
            <person name="Amann R."/>
            <person name="Jetten M.S.M."/>
            <person name="Mascher T."/>
            <person name="Medema M.H."/>
            <person name="Devos D.P."/>
            <person name="Kaster A.-K."/>
            <person name="Ovreas L."/>
            <person name="Rohde M."/>
            <person name="Galperin M.Y."/>
            <person name="Jogler C."/>
        </authorList>
    </citation>
    <scope>NUCLEOTIDE SEQUENCE [LARGE SCALE GENOMIC DNA]</scope>
    <source>
        <strain evidence="1 2">Pla100</strain>
    </source>
</reference>
<evidence type="ECO:0000313" key="1">
    <source>
        <dbReference type="EMBL" id="TWT92938.1"/>
    </source>
</evidence>
<dbReference type="EMBL" id="SJPM01000010">
    <property type="protein sequence ID" value="TWT92938.1"/>
    <property type="molecule type" value="Genomic_DNA"/>
</dbReference>
<dbReference type="RefSeq" id="WP_146579643.1">
    <property type="nucleotide sequence ID" value="NZ_SJPM01000010.1"/>
</dbReference>
<proteinExistence type="predicted"/>
<keyword evidence="2" id="KW-1185">Reference proteome</keyword>
<dbReference type="Proteomes" id="UP000316213">
    <property type="component" value="Unassembled WGS sequence"/>
</dbReference>
<gene>
    <name evidence="1" type="ORF">Pla100_42540</name>
</gene>
<name>A0A5C6A157_9BACT</name>